<reference evidence="2" key="1">
    <citation type="submission" date="2017-09" db="EMBL/GenBank/DDBJ databases">
        <title>Yangia sp. SAOS 153D whole genome sequencing.</title>
        <authorList>
            <person name="Verma A."/>
            <person name="Krishnamurthi S."/>
        </authorList>
    </citation>
    <scope>NUCLEOTIDE SEQUENCE [LARGE SCALE GENOMIC DNA]</scope>
    <source>
        <strain evidence="2">SAOS 153D</strain>
    </source>
</reference>
<keyword evidence="3" id="KW-1185">Reference proteome</keyword>
<comment type="caution">
    <text evidence="2">The sequence shown here is derived from an EMBL/GenBank/DDBJ whole genome shotgun (WGS) entry which is preliminary data.</text>
</comment>
<keyword evidence="2" id="KW-0238">DNA-binding</keyword>
<dbReference type="EMBL" id="NTHN02000057">
    <property type="protein sequence ID" value="MCT4372831.1"/>
    <property type="molecule type" value="Genomic_DNA"/>
</dbReference>
<evidence type="ECO:0000313" key="2">
    <source>
        <dbReference type="EMBL" id="PBD19945.1"/>
    </source>
</evidence>
<sequence>MSQYHTVEAVADRFQRSPRTIRDWINHGCKTPEGTIHLQAAKLGKSWVVKREWLDFFEFQIKPRPTIEELELDE</sequence>
<dbReference type="RefSeq" id="WP_095881552.1">
    <property type="nucleotide sequence ID" value="NZ_NTHN02000057.1"/>
</dbReference>
<accession>A0A2A3JXN0</accession>
<name>A0A2A3JXN0_9RHOB</name>
<protein>
    <submittedName>
        <fullName evidence="2">DNA-binding protein</fullName>
    </submittedName>
    <submittedName>
        <fullName evidence="1">Helix-turn-helix domain-containing protein</fullName>
    </submittedName>
</protein>
<dbReference type="AlphaFoldDB" id="A0A2A3JXN0"/>
<dbReference type="OrthoDB" id="7729387at2"/>
<proteinExistence type="predicted"/>
<evidence type="ECO:0000313" key="3">
    <source>
        <dbReference type="Proteomes" id="UP000217448"/>
    </source>
</evidence>
<reference evidence="3" key="2">
    <citation type="submission" date="2023-07" db="EMBL/GenBank/DDBJ databases">
        <title>Yangia mangrovi SAOS 153D genome.</title>
        <authorList>
            <person name="Verma A."/>
            <person name="Pal Y."/>
            <person name="Sundharam S."/>
            <person name="Bisht B."/>
            <person name="Srinivasan K."/>
        </authorList>
    </citation>
    <scope>NUCLEOTIDE SEQUENCE [LARGE SCALE GENOMIC DNA]</scope>
    <source>
        <strain evidence="3">SAOS 153D</strain>
    </source>
</reference>
<dbReference type="EMBL" id="NTHN01000084">
    <property type="protein sequence ID" value="PBD19945.1"/>
    <property type="molecule type" value="Genomic_DNA"/>
</dbReference>
<dbReference type="Proteomes" id="UP000217448">
    <property type="component" value="Unassembled WGS sequence"/>
</dbReference>
<evidence type="ECO:0000313" key="1">
    <source>
        <dbReference type="EMBL" id="MCT4372831.1"/>
    </source>
</evidence>
<dbReference type="GO" id="GO:0003677">
    <property type="term" value="F:DNA binding"/>
    <property type="evidence" value="ECO:0007669"/>
    <property type="project" value="UniProtKB-KW"/>
</dbReference>
<gene>
    <name evidence="1" type="ORF">CLG85_021995</name>
    <name evidence="2" type="ORF">CLG85_06645</name>
</gene>
<organism evidence="2">
    <name type="scientific">Alloyangia mangrovi</name>
    <dbReference type="NCBI Taxonomy" id="1779329"/>
    <lineage>
        <taxon>Bacteria</taxon>
        <taxon>Pseudomonadati</taxon>
        <taxon>Pseudomonadota</taxon>
        <taxon>Alphaproteobacteria</taxon>
        <taxon>Rhodobacterales</taxon>
        <taxon>Roseobacteraceae</taxon>
        <taxon>Alloyangia</taxon>
    </lineage>
</organism>
<reference evidence="1" key="3">
    <citation type="submission" date="2024-05" db="EMBL/GenBank/DDBJ databases">
        <title>Yangia mangrovi SAOS 153D genome.</title>
        <authorList>
            <person name="Verma A."/>
            <person name="Pal Y."/>
            <person name="Sundharam S."/>
            <person name="Bisht B."/>
            <person name="Srinivasan K."/>
        </authorList>
    </citation>
    <scope>NUCLEOTIDE SEQUENCE</scope>
    <source>
        <strain evidence="1">SAOS 153D</strain>
    </source>
</reference>